<feature type="transmembrane region" description="Helical" evidence="11">
    <location>
        <begin position="383"/>
        <end position="405"/>
    </location>
</feature>
<feature type="transmembrane region" description="Helical" evidence="11">
    <location>
        <begin position="285"/>
        <end position="304"/>
    </location>
</feature>
<dbReference type="InterPro" id="IPR036259">
    <property type="entry name" value="MFS_trans_sf"/>
</dbReference>
<dbReference type="InterPro" id="IPR005964">
    <property type="entry name" value="Glc/Gal_transptr_bac"/>
</dbReference>
<dbReference type="Gene3D" id="1.20.1250.20">
    <property type="entry name" value="MFS general substrate transporter like domains"/>
    <property type="match status" value="2"/>
</dbReference>
<evidence type="ECO:0000256" key="11">
    <source>
        <dbReference type="SAM" id="Phobius"/>
    </source>
</evidence>
<feature type="transmembrane region" description="Helical" evidence="11">
    <location>
        <begin position="359"/>
        <end position="377"/>
    </location>
</feature>
<feature type="transmembrane region" description="Helical" evidence="11">
    <location>
        <begin position="311"/>
        <end position="328"/>
    </location>
</feature>
<evidence type="ECO:0000313" key="12">
    <source>
        <dbReference type="EMBL" id="SFU37265.1"/>
    </source>
</evidence>
<keyword evidence="5" id="KW-1003">Cell membrane</keyword>
<evidence type="ECO:0000256" key="9">
    <source>
        <dbReference type="ARBA" id="ARBA00022989"/>
    </source>
</evidence>
<feature type="transmembrane region" description="Helical" evidence="11">
    <location>
        <begin position="334"/>
        <end position="352"/>
    </location>
</feature>
<dbReference type="EMBL" id="FPBK01000002">
    <property type="protein sequence ID" value="SFU37265.1"/>
    <property type="molecule type" value="Genomic_DNA"/>
</dbReference>
<evidence type="ECO:0000256" key="8">
    <source>
        <dbReference type="ARBA" id="ARBA00022692"/>
    </source>
</evidence>
<feature type="transmembrane region" description="Helical" evidence="11">
    <location>
        <begin position="93"/>
        <end position="115"/>
    </location>
</feature>
<accession>A0A1I7FM86</accession>
<evidence type="ECO:0000256" key="1">
    <source>
        <dbReference type="ARBA" id="ARBA00003321"/>
    </source>
</evidence>
<dbReference type="GO" id="GO:0055056">
    <property type="term" value="F:D-glucose transmembrane transporter activity"/>
    <property type="evidence" value="ECO:0007669"/>
    <property type="project" value="InterPro"/>
</dbReference>
<dbReference type="STRING" id="1224947.SAMN05216480_10221"/>
<dbReference type="AlphaFoldDB" id="A0A1I7FM86"/>
<feature type="transmembrane region" description="Helical" evidence="11">
    <location>
        <begin position="61"/>
        <end position="81"/>
    </location>
</feature>
<keyword evidence="4" id="KW-0813">Transport</keyword>
<evidence type="ECO:0000256" key="10">
    <source>
        <dbReference type="ARBA" id="ARBA00023136"/>
    </source>
</evidence>
<evidence type="ECO:0000256" key="4">
    <source>
        <dbReference type="ARBA" id="ARBA00022448"/>
    </source>
</evidence>
<protein>
    <submittedName>
        <fullName evidence="12">MFS transporter, FHS family, L-fucose permease</fullName>
    </submittedName>
</protein>
<dbReference type="PANTHER" id="PTHR43702">
    <property type="entry name" value="L-FUCOSE-PROTON SYMPORTER"/>
    <property type="match status" value="1"/>
</dbReference>
<dbReference type="GO" id="GO:0005886">
    <property type="term" value="C:plasma membrane"/>
    <property type="evidence" value="ECO:0007669"/>
    <property type="project" value="UniProtKB-SubCell"/>
</dbReference>
<feature type="transmembrane region" description="Helical" evidence="11">
    <location>
        <begin position="443"/>
        <end position="461"/>
    </location>
</feature>
<dbReference type="OrthoDB" id="9795150at2"/>
<evidence type="ECO:0000256" key="7">
    <source>
        <dbReference type="ARBA" id="ARBA00022597"/>
    </source>
</evidence>
<name>A0A1I7FM86_9FLAO</name>
<dbReference type="InterPro" id="IPR050375">
    <property type="entry name" value="MFS_TsgA-like"/>
</dbReference>
<feature type="transmembrane region" description="Helical" evidence="11">
    <location>
        <begin position="417"/>
        <end position="437"/>
    </location>
</feature>
<comment type="similarity">
    <text evidence="3">Belongs to the major facilitator superfamily. FHS transporter (TC 2.A.1.7) family.</text>
</comment>
<keyword evidence="8 11" id="KW-0812">Transmembrane</keyword>
<evidence type="ECO:0000256" key="2">
    <source>
        <dbReference type="ARBA" id="ARBA00004429"/>
    </source>
</evidence>
<reference evidence="12 13" key="1">
    <citation type="submission" date="2016-10" db="EMBL/GenBank/DDBJ databases">
        <authorList>
            <person name="de Groot N.N."/>
        </authorList>
    </citation>
    <scope>NUCLEOTIDE SEQUENCE [LARGE SCALE GENOMIC DNA]</scope>
    <source>
        <strain evidence="12 13">CGMCC 1.12333</strain>
    </source>
</reference>
<feature type="transmembrane region" description="Helical" evidence="11">
    <location>
        <begin position="164"/>
        <end position="186"/>
    </location>
</feature>
<feature type="transmembrane region" description="Helical" evidence="11">
    <location>
        <begin position="241"/>
        <end position="265"/>
    </location>
</feature>
<organism evidence="12 13">
    <name type="scientific">Pustulibacterium marinum</name>
    <dbReference type="NCBI Taxonomy" id="1224947"/>
    <lineage>
        <taxon>Bacteria</taxon>
        <taxon>Pseudomonadati</taxon>
        <taxon>Bacteroidota</taxon>
        <taxon>Flavobacteriia</taxon>
        <taxon>Flavobacteriales</taxon>
        <taxon>Flavobacteriaceae</taxon>
        <taxon>Pustulibacterium</taxon>
    </lineage>
</organism>
<keyword evidence="10 11" id="KW-0472">Membrane</keyword>
<dbReference type="Pfam" id="PF07690">
    <property type="entry name" value="MFS_1"/>
    <property type="match status" value="1"/>
</dbReference>
<feature type="transmembrane region" description="Helical" evidence="11">
    <location>
        <begin position="198"/>
        <end position="215"/>
    </location>
</feature>
<dbReference type="CDD" id="cd17394">
    <property type="entry name" value="MFS_FucP_like"/>
    <property type="match status" value="1"/>
</dbReference>
<dbReference type="Proteomes" id="UP000199138">
    <property type="component" value="Unassembled WGS sequence"/>
</dbReference>
<dbReference type="SUPFAM" id="SSF103473">
    <property type="entry name" value="MFS general substrate transporter"/>
    <property type="match status" value="2"/>
</dbReference>
<dbReference type="InterPro" id="IPR011701">
    <property type="entry name" value="MFS"/>
</dbReference>
<dbReference type="NCBIfam" id="TIGR01272">
    <property type="entry name" value="gluP"/>
    <property type="match status" value="1"/>
</dbReference>
<evidence type="ECO:0000256" key="3">
    <source>
        <dbReference type="ARBA" id="ARBA00009120"/>
    </source>
</evidence>
<keyword evidence="6" id="KW-0997">Cell inner membrane</keyword>
<dbReference type="PANTHER" id="PTHR43702:SF3">
    <property type="entry name" value="PROTEIN TSGA"/>
    <property type="match status" value="1"/>
</dbReference>
<keyword evidence="9 11" id="KW-1133">Transmembrane helix</keyword>
<comment type="subcellular location">
    <subcellularLocation>
        <location evidence="2">Cell inner membrane</location>
        <topology evidence="2">Multi-pass membrane protein</topology>
    </subcellularLocation>
</comment>
<keyword evidence="7" id="KW-0762">Sugar transport</keyword>
<dbReference type="GO" id="GO:1904659">
    <property type="term" value="P:D-glucose transmembrane transport"/>
    <property type="evidence" value="ECO:0007669"/>
    <property type="project" value="InterPro"/>
</dbReference>
<evidence type="ECO:0000256" key="5">
    <source>
        <dbReference type="ARBA" id="ARBA00022475"/>
    </source>
</evidence>
<evidence type="ECO:0000256" key="6">
    <source>
        <dbReference type="ARBA" id="ARBA00022519"/>
    </source>
</evidence>
<feature type="transmembrane region" description="Helical" evidence="11">
    <location>
        <begin position="121"/>
        <end position="143"/>
    </location>
</feature>
<sequence>MAQVSGGASTTNSNYNPNANYGGPLAVITTLFFMWGFITSMNDILIPKLKAVFNLNYTEAIFIQFTFFAAYFIISLIYYIISVTKGDPILKIGYKNAIVIGLILSAIGSLMFYPAAETLQYPLFLGAFFVLASGVTILQIGANPYASLLGKPETASSRLNLTQAFNALGTTLAPIVGSYLIFRTVAEDVGADAVKGPYIGIAITLVVLAVLIKLFKLPAVGGDDDELVTDTNASIFRHKHLVLGMVGIFMYVGAEVTIGSFLVNFLAEDSIAGFTHDEASLYLSMYWGGAMVGRFFGSIFLADLTSKKRNLYLAVIGVLSLGYAYWVTNQELDLAIIFVGLVVLNLIAFYIGKNKANRTLAVFSGIIIIALLIAVFGTGHFAMWALITIGLYNSVMFPNIFTLAVKSLGKETSKASSLLVMAIVGGAIVPLIQGALADSVGVQVSYLLPIICYAYLMYYGIKGYEVKK</sequence>
<dbReference type="GO" id="GO:0005354">
    <property type="term" value="F:galactose transmembrane transporter activity"/>
    <property type="evidence" value="ECO:0007669"/>
    <property type="project" value="InterPro"/>
</dbReference>
<dbReference type="RefSeq" id="WP_093023518.1">
    <property type="nucleotide sequence ID" value="NZ_FPBK01000002.1"/>
</dbReference>
<evidence type="ECO:0000313" key="13">
    <source>
        <dbReference type="Proteomes" id="UP000199138"/>
    </source>
</evidence>
<comment type="function">
    <text evidence="1">Intake of glucose and galactose.</text>
</comment>
<gene>
    <name evidence="12" type="ORF">SAMN05216480_10221</name>
</gene>
<feature type="transmembrane region" description="Helical" evidence="11">
    <location>
        <begin position="21"/>
        <end position="41"/>
    </location>
</feature>
<keyword evidence="13" id="KW-1185">Reference proteome</keyword>
<proteinExistence type="inferred from homology"/>